<dbReference type="AlphaFoldDB" id="A0A1E3VU01"/>
<feature type="chain" id="PRO_5009138604" description="Sulfur globule protein" evidence="1">
    <location>
        <begin position="33"/>
        <end position="118"/>
    </location>
</feature>
<organism evidence="2 3">
    <name type="scientific">Methyloceanibacter superfactus</name>
    <dbReference type="NCBI Taxonomy" id="1774969"/>
    <lineage>
        <taxon>Bacteria</taxon>
        <taxon>Pseudomonadati</taxon>
        <taxon>Pseudomonadota</taxon>
        <taxon>Alphaproteobacteria</taxon>
        <taxon>Hyphomicrobiales</taxon>
        <taxon>Hyphomicrobiaceae</taxon>
        <taxon>Methyloceanibacter</taxon>
    </lineage>
</organism>
<keyword evidence="1" id="KW-0732">Signal</keyword>
<accession>A0A1E3VU01</accession>
<dbReference type="Proteomes" id="UP000094472">
    <property type="component" value="Unassembled WGS sequence"/>
</dbReference>
<proteinExistence type="predicted"/>
<feature type="signal peptide" evidence="1">
    <location>
        <begin position="1"/>
        <end position="32"/>
    </location>
</feature>
<protein>
    <recommendedName>
        <fullName evidence="4">Sulfur globule protein</fullName>
    </recommendedName>
</protein>
<gene>
    <name evidence="2" type="ORF">AUC69_12750</name>
</gene>
<evidence type="ECO:0000313" key="3">
    <source>
        <dbReference type="Proteomes" id="UP000094472"/>
    </source>
</evidence>
<keyword evidence="3" id="KW-1185">Reference proteome</keyword>
<evidence type="ECO:0000256" key="1">
    <source>
        <dbReference type="SAM" id="SignalP"/>
    </source>
</evidence>
<evidence type="ECO:0008006" key="4">
    <source>
        <dbReference type="Google" id="ProtNLM"/>
    </source>
</evidence>
<sequence>MKTAFRKTALALGLMAGAALLTAPATITPAMANSVHKEGQFGGSWSRIEPSSGYYQHRRHAGRVGPLYGDRHFRGRGYYAPRGYAAYGYGPRGAITARRIITTAAPASASPFVKPNRA</sequence>
<dbReference type="EMBL" id="LPWF01000027">
    <property type="protein sequence ID" value="ODR96997.1"/>
    <property type="molecule type" value="Genomic_DNA"/>
</dbReference>
<comment type="caution">
    <text evidence="2">The sequence shown here is derived from an EMBL/GenBank/DDBJ whole genome shotgun (WGS) entry which is preliminary data.</text>
</comment>
<dbReference type="RefSeq" id="WP_069442025.1">
    <property type="nucleotide sequence ID" value="NZ_LPWF01000027.1"/>
</dbReference>
<evidence type="ECO:0000313" key="2">
    <source>
        <dbReference type="EMBL" id="ODR96997.1"/>
    </source>
</evidence>
<name>A0A1E3VU01_9HYPH</name>
<reference evidence="2 3" key="1">
    <citation type="journal article" date="2016" name="Environ. Microbiol.">
        <title>New Methyloceanibacter diversity from North Sea sediments includes methanotroph containing solely the soluble methane monooxygenase.</title>
        <authorList>
            <person name="Vekeman B."/>
            <person name="Kerckhof F.M."/>
            <person name="Cremers G."/>
            <person name="de Vos P."/>
            <person name="Vandamme P."/>
            <person name="Boon N."/>
            <person name="Op den Camp H.J."/>
            <person name="Heylen K."/>
        </authorList>
    </citation>
    <scope>NUCLEOTIDE SEQUENCE [LARGE SCALE GENOMIC DNA]</scope>
    <source>
        <strain evidence="2 3">R-67175</strain>
    </source>
</reference>